<organism evidence="7 8">
    <name type="scientific">Rodentibacter caecimuris</name>
    <dbReference type="NCBI Taxonomy" id="1796644"/>
    <lineage>
        <taxon>Bacteria</taxon>
        <taxon>Pseudomonadati</taxon>
        <taxon>Pseudomonadota</taxon>
        <taxon>Gammaproteobacteria</taxon>
        <taxon>Pasteurellales</taxon>
        <taxon>Pasteurellaceae</taxon>
        <taxon>Rodentibacter</taxon>
    </lineage>
</organism>
<evidence type="ECO:0000256" key="5">
    <source>
        <dbReference type="SAM" id="SignalP"/>
    </source>
</evidence>
<dbReference type="NCBIfam" id="TIGR01414">
    <property type="entry name" value="autotrans_barl"/>
    <property type="match status" value="1"/>
</dbReference>
<dbReference type="GO" id="GO:0005576">
    <property type="term" value="C:extracellular region"/>
    <property type="evidence" value="ECO:0007669"/>
    <property type="project" value="UniProtKB-SubCell"/>
</dbReference>
<dbReference type="PANTHER" id="PTHR12338">
    <property type="entry name" value="AUTOTRANSPORTER"/>
    <property type="match status" value="1"/>
</dbReference>
<comment type="subcellular location">
    <subcellularLocation>
        <location evidence="1">Secreted</location>
    </subcellularLocation>
</comment>
<dbReference type="RefSeq" id="WP_077586033.1">
    <property type="nucleotide sequence ID" value="NZ_MLAE01000005.1"/>
</dbReference>
<dbReference type="Pfam" id="PF03212">
    <property type="entry name" value="Pertactin"/>
    <property type="match status" value="1"/>
</dbReference>
<evidence type="ECO:0000313" key="7">
    <source>
        <dbReference type="EMBL" id="OOF79848.1"/>
    </source>
</evidence>
<accession>A0A1V3KRB4</accession>
<dbReference type="PROSITE" id="PS51257">
    <property type="entry name" value="PROKAR_LIPOPROTEIN"/>
    <property type="match status" value="1"/>
</dbReference>
<dbReference type="InterPro" id="IPR011050">
    <property type="entry name" value="Pectin_lyase_fold/virulence"/>
</dbReference>
<dbReference type="SMART" id="SM00869">
    <property type="entry name" value="Autotransporter"/>
    <property type="match status" value="1"/>
</dbReference>
<dbReference type="Gene3D" id="2.40.128.130">
    <property type="entry name" value="Autotransporter beta-domain"/>
    <property type="match status" value="1"/>
</dbReference>
<sequence length="866" mass="94193">MKKHSKIYTALVLSGAMFGANSAFSASCSHPNLMQVYEYGTNYSGIQISDVSHTQILNCELTKPGTNDIVIANSNVLMQDSKIVTEASDLLSTTQSQFTMLNSTLISSADNVELVSGDGSSTINIKDSELVSKGNGEVIGLLVSSSKLNMQDSRLTTHGNGDDSVSRHPRTRAHVYTLAIMKEEMEEAEATLGNVTLSALGENSILFAAYNGSVTGNNVTASVKGKNSYLFLNESTDADTKNLSTISLTDSTLSSDSYGFLGSKIYFGGNDTISDSHSTLNLLLNNSSLTVEKDLITLRESAEHIRDDERWGYTNSTSHFILKLTNNSTLSGGNFTSSDQLISRFELADSTWQVTKPVTITDLTLSQGEVNLTKADGFQTFTILGNLSGTGSFSLNTNIANQQGDKIVVKGSDSGNFGLKIADSGNEPNAPDGRLTLVETQTGNAQFKLQDRDYVDAGAYRYRLLKEGTNWVLSNKQGEPSITTPSQPVPPVQPIEPNTPNIPTETVKPIEPNTPNTPTETAKPIEPNTPNTPTETAKPSEPNTSNTPTETAKPSEPNTPNTPAETVTTNPSVTTPTQRMLSERTNAFVSLRQAQLLHVKQSLTGIHQRLGELKDGKAGNVWVRHINTRNKLGELNASDTSRSSGFKQDYHSLQIGADTALSENFRLGGFIGSARSNIDFNGEYSSGKIHSQQFGLYGTLMLNNGFYWDNLYKYERLKTESVSTGKQQYHANTLSTEIGRIYRLADWTITPQLQAAWTKISGKNNVENLTALYGRIGLRIGKAVMVNNWTIQPYAEINGVTGKNSAGYVHINQHKFEIENAKGRLETALGINAATGNHRFGIEAKTTNGKHLAQPLTVQAVYRYQW</sequence>
<evidence type="ECO:0000256" key="1">
    <source>
        <dbReference type="ARBA" id="ARBA00004613"/>
    </source>
</evidence>
<dbReference type="Pfam" id="PF03797">
    <property type="entry name" value="Autotransporter"/>
    <property type="match status" value="1"/>
</dbReference>
<dbReference type="GO" id="GO:0019867">
    <property type="term" value="C:outer membrane"/>
    <property type="evidence" value="ECO:0007669"/>
    <property type="project" value="InterPro"/>
</dbReference>
<protein>
    <recommendedName>
        <fullName evidence="6">Autotransporter domain-containing protein</fullName>
    </recommendedName>
</protein>
<gene>
    <name evidence="7" type="ORF">BKG96_00965</name>
</gene>
<feature type="domain" description="Autotransporter" evidence="6">
    <location>
        <begin position="614"/>
        <end position="866"/>
    </location>
</feature>
<dbReference type="AlphaFoldDB" id="A0A1V3KRB4"/>
<dbReference type="InterPro" id="IPR006315">
    <property type="entry name" value="OM_autotransptr_brl_dom"/>
</dbReference>
<comment type="caution">
    <text evidence="7">The sequence shown here is derived from an EMBL/GenBank/DDBJ whole genome shotgun (WGS) entry which is preliminary data.</text>
</comment>
<dbReference type="Proteomes" id="UP000189114">
    <property type="component" value="Unassembled WGS sequence"/>
</dbReference>
<keyword evidence="3 5" id="KW-0732">Signal</keyword>
<dbReference type="InterPro" id="IPR004899">
    <property type="entry name" value="Pertactin_central"/>
</dbReference>
<keyword evidence="2" id="KW-0964">Secreted</keyword>
<dbReference type="InterPro" id="IPR036709">
    <property type="entry name" value="Autotransporte_beta_dom_sf"/>
</dbReference>
<proteinExistence type="predicted"/>
<feature type="region of interest" description="Disordered" evidence="4">
    <location>
        <begin position="475"/>
        <end position="576"/>
    </location>
</feature>
<feature type="compositionally biased region" description="Polar residues" evidence="4">
    <location>
        <begin position="541"/>
        <end position="565"/>
    </location>
</feature>
<evidence type="ECO:0000256" key="3">
    <source>
        <dbReference type="ARBA" id="ARBA00022729"/>
    </source>
</evidence>
<evidence type="ECO:0000256" key="2">
    <source>
        <dbReference type="ARBA" id="ARBA00022525"/>
    </source>
</evidence>
<dbReference type="PANTHER" id="PTHR12338:SF5">
    <property type="entry name" value="ANTIGEN 43-RELATED"/>
    <property type="match status" value="1"/>
</dbReference>
<name>A0A1V3KRB4_9PAST</name>
<feature type="chain" id="PRO_5013387810" description="Autotransporter domain-containing protein" evidence="5">
    <location>
        <begin position="26"/>
        <end position="866"/>
    </location>
</feature>
<feature type="signal peptide" evidence="5">
    <location>
        <begin position="1"/>
        <end position="25"/>
    </location>
</feature>
<dbReference type="Gene3D" id="2.160.20.20">
    <property type="match status" value="1"/>
</dbReference>
<feature type="compositionally biased region" description="Low complexity" evidence="4">
    <location>
        <begin position="566"/>
        <end position="576"/>
    </location>
</feature>
<feature type="compositionally biased region" description="Low complexity" evidence="4">
    <location>
        <begin position="509"/>
        <end position="536"/>
    </location>
</feature>
<dbReference type="InterPro" id="IPR005546">
    <property type="entry name" value="Autotransporte_beta"/>
</dbReference>
<dbReference type="SUPFAM" id="SSF103515">
    <property type="entry name" value="Autotransporter"/>
    <property type="match status" value="1"/>
</dbReference>
<reference evidence="8" key="1">
    <citation type="submission" date="2016-10" db="EMBL/GenBank/DDBJ databases">
        <title>Rodentibacter gen. nov. and new species.</title>
        <authorList>
            <person name="Christensen H."/>
        </authorList>
    </citation>
    <scope>NUCLEOTIDE SEQUENCE [LARGE SCALE GENOMIC DNA]</scope>
    <source>
        <strain evidence="8">Ppn152</strain>
    </source>
</reference>
<dbReference type="PROSITE" id="PS51208">
    <property type="entry name" value="AUTOTRANSPORTER"/>
    <property type="match status" value="1"/>
</dbReference>
<dbReference type="InterPro" id="IPR012332">
    <property type="entry name" value="Autotransporter_pectin_lyase_C"/>
</dbReference>
<evidence type="ECO:0000256" key="4">
    <source>
        <dbReference type="SAM" id="MobiDB-lite"/>
    </source>
</evidence>
<evidence type="ECO:0000259" key="6">
    <source>
        <dbReference type="PROSITE" id="PS51208"/>
    </source>
</evidence>
<dbReference type="InterPro" id="IPR050909">
    <property type="entry name" value="Bact_Autotransporter_VF"/>
</dbReference>
<dbReference type="EMBL" id="MLAE01000005">
    <property type="protein sequence ID" value="OOF79848.1"/>
    <property type="molecule type" value="Genomic_DNA"/>
</dbReference>
<evidence type="ECO:0000313" key="8">
    <source>
        <dbReference type="Proteomes" id="UP000189114"/>
    </source>
</evidence>
<dbReference type="SUPFAM" id="SSF51126">
    <property type="entry name" value="Pectin lyase-like"/>
    <property type="match status" value="1"/>
</dbReference>